<accession>A0A7W7KRV1</accession>
<comment type="caution">
    <text evidence="1">The sequence shown here is derived from an EMBL/GenBank/DDBJ whole genome shotgun (WGS) entry which is preliminary data.</text>
</comment>
<proteinExistence type="predicted"/>
<evidence type="ECO:0000313" key="1">
    <source>
        <dbReference type="EMBL" id="MBB4867420.1"/>
    </source>
</evidence>
<protein>
    <submittedName>
        <fullName evidence="1">Uncharacterized protein</fullName>
    </submittedName>
</protein>
<dbReference type="AlphaFoldDB" id="A0A7W7KRV1"/>
<dbReference type="EMBL" id="JACHLI010000040">
    <property type="protein sequence ID" value="MBB4867420.1"/>
    <property type="molecule type" value="Genomic_DNA"/>
</dbReference>
<dbReference type="RefSeq" id="WP_184596905.1">
    <property type="nucleotide sequence ID" value="NZ_JACHLI010000040.1"/>
</dbReference>
<gene>
    <name evidence="1" type="ORF">HNP46_006333</name>
</gene>
<name>A0A7W7KRV1_PSENT</name>
<dbReference type="Proteomes" id="UP000566995">
    <property type="component" value="Unassembled WGS sequence"/>
</dbReference>
<sequence length="188" mass="21551">MSQHVSELEEQMIALIPLELILHQYANSTDHLGGARYEGVRWHLLRQGMVEHRAKDHALADLCIGVVTTYVRPSLTPRTVDELEQPFLELRDSYSLENRFAIWGIKAHTVSFHFLGLDLPPLEEKARWRLRSETKAWLKAAPFYDLAALGEEAACTPEGKESLARIQAGYEKIRDHRLRMNALHGRTE</sequence>
<reference evidence="1 2" key="1">
    <citation type="submission" date="2020-08" db="EMBL/GenBank/DDBJ databases">
        <title>Functional genomics of gut bacteria from endangered species of beetles.</title>
        <authorList>
            <person name="Carlos-Shanley C."/>
        </authorList>
    </citation>
    <scope>NUCLEOTIDE SEQUENCE [LARGE SCALE GENOMIC DNA]</scope>
    <source>
        <strain evidence="1 2">S00179</strain>
    </source>
</reference>
<evidence type="ECO:0000313" key="2">
    <source>
        <dbReference type="Proteomes" id="UP000566995"/>
    </source>
</evidence>
<organism evidence="1 2">
    <name type="scientific">Pseudomonas nitroreducens</name>
    <dbReference type="NCBI Taxonomy" id="46680"/>
    <lineage>
        <taxon>Bacteria</taxon>
        <taxon>Pseudomonadati</taxon>
        <taxon>Pseudomonadota</taxon>
        <taxon>Gammaproteobacteria</taxon>
        <taxon>Pseudomonadales</taxon>
        <taxon>Pseudomonadaceae</taxon>
        <taxon>Pseudomonas</taxon>
    </lineage>
</organism>